<dbReference type="SMART" id="SM00345">
    <property type="entry name" value="HTH_GNTR"/>
    <property type="match status" value="1"/>
</dbReference>
<dbReference type="PANTHER" id="PTHR43537:SF5">
    <property type="entry name" value="UXU OPERON TRANSCRIPTIONAL REGULATOR"/>
    <property type="match status" value="1"/>
</dbReference>
<dbReference type="SUPFAM" id="SSF48008">
    <property type="entry name" value="GntR ligand-binding domain-like"/>
    <property type="match status" value="1"/>
</dbReference>
<sequence length="220" mass="24797">MASDFFNSTGVKAVSQRSNVTHMLREAIISGDLKPGTQLKQNEVSKKFQCSPGPVREAMRDLESEGLIEHFPNRGVFVTRITNQEFLYMLLPTRLVLEQFALKDAAPKFTPDVVADLKEQIGIMRQGAKEKDINAVNEADINFHTITMEVAATQQTLHLWKSVLSRIRLEFYRVGPSPSLANQAPQHEKLLEVLMTGNAKKIDAELEWHIIGTVTERLNK</sequence>
<dbReference type="CDD" id="cd07377">
    <property type="entry name" value="WHTH_GntR"/>
    <property type="match status" value="1"/>
</dbReference>
<organism evidence="7">
    <name type="scientific">freshwater metagenome</name>
    <dbReference type="NCBI Taxonomy" id="449393"/>
    <lineage>
        <taxon>unclassified sequences</taxon>
        <taxon>metagenomes</taxon>
        <taxon>ecological metagenomes</taxon>
    </lineage>
</organism>
<accession>A0A6J7MD15</accession>
<protein>
    <submittedName>
        <fullName evidence="7">Unannotated protein</fullName>
    </submittedName>
</protein>
<dbReference type="PROSITE" id="PS50949">
    <property type="entry name" value="HTH_GNTR"/>
    <property type="match status" value="1"/>
</dbReference>
<evidence type="ECO:0000313" key="5">
    <source>
        <dbReference type="EMBL" id="CAB4579493.1"/>
    </source>
</evidence>
<dbReference type="PANTHER" id="PTHR43537">
    <property type="entry name" value="TRANSCRIPTIONAL REGULATOR, GNTR FAMILY"/>
    <property type="match status" value="1"/>
</dbReference>
<dbReference type="EMBL" id="CAFBQZ010000063">
    <property type="protein sequence ID" value="CAB5073947.1"/>
    <property type="molecule type" value="Genomic_DNA"/>
</dbReference>
<keyword evidence="2" id="KW-0238">DNA-binding</keyword>
<dbReference type="SUPFAM" id="SSF46785">
    <property type="entry name" value="Winged helix' DNA-binding domain"/>
    <property type="match status" value="1"/>
</dbReference>
<dbReference type="InterPro" id="IPR036390">
    <property type="entry name" value="WH_DNA-bd_sf"/>
</dbReference>
<dbReference type="GO" id="GO:0003700">
    <property type="term" value="F:DNA-binding transcription factor activity"/>
    <property type="evidence" value="ECO:0007669"/>
    <property type="project" value="InterPro"/>
</dbReference>
<evidence type="ECO:0000256" key="2">
    <source>
        <dbReference type="ARBA" id="ARBA00023125"/>
    </source>
</evidence>
<dbReference type="Gene3D" id="1.20.120.530">
    <property type="entry name" value="GntR ligand-binding domain-like"/>
    <property type="match status" value="1"/>
</dbReference>
<evidence type="ECO:0000313" key="8">
    <source>
        <dbReference type="EMBL" id="CAB5073947.1"/>
    </source>
</evidence>
<dbReference type="Gene3D" id="1.10.10.10">
    <property type="entry name" value="Winged helix-like DNA-binding domain superfamily/Winged helix DNA-binding domain"/>
    <property type="match status" value="1"/>
</dbReference>
<evidence type="ECO:0000313" key="6">
    <source>
        <dbReference type="EMBL" id="CAB4904412.1"/>
    </source>
</evidence>
<evidence type="ECO:0000313" key="7">
    <source>
        <dbReference type="EMBL" id="CAB4978527.1"/>
    </source>
</evidence>
<gene>
    <name evidence="5" type="ORF">UFOPK1773_00027</name>
    <name evidence="6" type="ORF">UFOPK3558_00853</name>
    <name evidence="7" type="ORF">UFOPK3916_00872</name>
    <name evidence="8" type="ORF">UFOPK4372_00800</name>
</gene>
<dbReference type="AlphaFoldDB" id="A0A6J7MD15"/>
<dbReference type="InterPro" id="IPR008920">
    <property type="entry name" value="TF_FadR/GntR_C"/>
</dbReference>
<dbReference type="SMART" id="SM00895">
    <property type="entry name" value="FCD"/>
    <property type="match status" value="1"/>
</dbReference>
<evidence type="ECO:0000256" key="3">
    <source>
        <dbReference type="ARBA" id="ARBA00023163"/>
    </source>
</evidence>
<evidence type="ECO:0000256" key="1">
    <source>
        <dbReference type="ARBA" id="ARBA00023015"/>
    </source>
</evidence>
<dbReference type="InterPro" id="IPR036388">
    <property type="entry name" value="WH-like_DNA-bd_sf"/>
</dbReference>
<evidence type="ECO:0000259" key="4">
    <source>
        <dbReference type="PROSITE" id="PS50949"/>
    </source>
</evidence>
<feature type="domain" description="HTH gntR-type" evidence="4">
    <location>
        <begin position="14"/>
        <end position="81"/>
    </location>
</feature>
<proteinExistence type="predicted"/>
<dbReference type="Pfam" id="PF07729">
    <property type="entry name" value="FCD"/>
    <property type="match status" value="1"/>
</dbReference>
<reference evidence="7" key="1">
    <citation type="submission" date="2020-05" db="EMBL/GenBank/DDBJ databases">
        <authorList>
            <person name="Chiriac C."/>
            <person name="Salcher M."/>
            <person name="Ghai R."/>
            <person name="Kavagutti S V."/>
        </authorList>
    </citation>
    <scope>NUCLEOTIDE SEQUENCE</scope>
</reference>
<dbReference type="InterPro" id="IPR000524">
    <property type="entry name" value="Tscrpt_reg_HTH_GntR"/>
</dbReference>
<dbReference type="EMBL" id="CAFBOE010000083">
    <property type="protein sequence ID" value="CAB4978527.1"/>
    <property type="molecule type" value="Genomic_DNA"/>
</dbReference>
<keyword evidence="1" id="KW-0805">Transcription regulation</keyword>
<name>A0A6J7MD15_9ZZZZ</name>
<dbReference type="Pfam" id="PF00392">
    <property type="entry name" value="GntR"/>
    <property type="match status" value="1"/>
</dbReference>
<keyword evidence="3" id="KW-0804">Transcription</keyword>
<dbReference type="EMBL" id="CAEZUA010000001">
    <property type="protein sequence ID" value="CAB4579493.1"/>
    <property type="molecule type" value="Genomic_DNA"/>
</dbReference>
<dbReference type="GO" id="GO:0003677">
    <property type="term" value="F:DNA binding"/>
    <property type="evidence" value="ECO:0007669"/>
    <property type="project" value="UniProtKB-KW"/>
</dbReference>
<dbReference type="InterPro" id="IPR011711">
    <property type="entry name" value="GntR_C"/>
</dbReference>
<dbReference type="EMBL" id="CAFBMI010000080">
    <property type="protein sequence ID" value="CAB4904412.1"/>
    <property type="molecule type" value="Genomic_DNA"/>
</dbReference>